<evidence type="ECO:0000256" key="1">
    <source>
        <dbReference type="ARBA" id="ARBA00001933"/>
    </source>
</evidence>
<comment type="subunit">
    <text evidence="7">Homodimer.</text>
</comment>
<keyword evidence="7" id="KW-0963">Cytoplasm</keyword>
<evidence type="ECO:0000256" key="5">
    <source>
        <dbReference type="ARBA" id="ARBA00023235"/>
    </source>
</evidence>
<evidence type="ECO:0000256" key="2">
    <source>
        <dbReference type="ARBA" id="ARBA00004819"/>
    </source>
</evidence>
<dbReference type="PANTHER" id="PTHR43713:SF3">
    <property type="entry name" value="GLUTAMATE-1-SEMIALDEHYDE 2,1-AMINOMUTASE 1, CHLOROPLASTIC-RELATED"/>
    <property type="match status" value="1"/>
</dbReference>
<comment type="caution">
    <text evidence="8">The sequence shown here is derived from an EMBL/GenBank/DDBJ whole genome shotgun (WGS) entry which is preliminary data.</text>
</comment>
<keyword evidence="6 7" id="KW-0627">Porphyrin biosynthesis</keyword>
<evidence type="ECO:0000313" key="9">
    <source>
        <dbReference type="Proteomes" id="UP000094669"/>
    </source>
</evidence>
<dbReference type="HAMAP" id="MF_00375">
    <property type="entry name" value="HemL_aminotrans_3"/>
    <property type="match status" value="1"/>
</dbReference>
<dbReference type="InterPro" id="IPR049704">
    <property type="entry name" value="Aminotrans_3_PPA_site"/>
</dbReference>
<feature type="modified residue" description="N6-(pyridoxal phosphate)lysine" evidence="7">
    <location>
        <position position="268"/>
    </location>
</feature>
<dbReference type="PANTHER" id="PTHR43713">
    <property type="entry name" value="GLUTAMATE-1-SEMIALDEHYDE 2,1-AMINOMUTASE"/>
    <property type="match status" value="1"/>
</dbReference>
<comment type="pathway">
    <text evidence="2">Porphyrin-containing compound metabolism; protoporphyrin-IX biosynthesis; 5-aminolevulinate from L-glutamyl-tRNA(Glu): step 2/2.</text>
</comment>
<dbReference type="InterPro" id="IPR005814">
    <property type="entry name" value="Aminotrans_3"/>
</dbReference>
<dbReference type="InterPro" id="IPR015424">
    <property type="entry name" value="PyrdxlP-dep_Trfase"/>
</dbReference>
<dbReference type="EMBL" id="MCRM02000001">
    <property type="protein sequence ID" value="PNV77004.1"/>
    <property type="molecule type" value="Genomic_DNA"/>
</dbReference>
<dbReference type="SUPFAM" id="SSF53383">
    <property type="entry name" value="PLP-dependent transferases"/>
    <property type="match status" value="1"/>
</dbReference>
<sequence length="433" mass="47026">MKSYGTSSELFDRAKKVAPGGVHSPVRSFRSVGGTPVFFQAAKGASLTDVEGKQYIDYCLSFGPLLLGHRDPEVEEIVLETASLAWSFGAVEPYSLELAEWIVARIPWVEKIRFVNSGTEAVMSALRVARAATGRNKILKFDGCYHGHLDALLVKAGSGLAGESSSDSAGIGSELIRNTLVLPLDDEKMVEDLFEMEGKNIAALVIEPLPANYGLLIQRKEFLQKIVAVARKHGALILFDEVISGFRVGLTGMSGELGIRPDLVTYGKIIGGGFPVGAYAGRAELMDLVAPQGPVYQAGTLSASPFGMRAGLATLIKCERENVYSILEERTKRLSEGLLSIFRKYDPETDWAAETYASLFWFHKKTASPIRTVDGIPAGHKESFAKVFHLLLENGIYLAPSGYEVGFTGFAHTAQVIAKTLELAEEAFKKNRS</sequence>
<keyword evidence="4 7" id="KW-0663">Pyridoxal phosphate</keyword>
<gene>
    <name evidence="7" type="primary">hemL</name>
    <name evidence="8" type="ORF">BES34_001655</name>
</gene>
<protein>
    <recommendedName>
        <fullName evidence="7">Glutamate-1-semialdehyde 2,1-aminomutase</fullName>
        <shortName evidence="7">GSA</shortName>
        <ecNumber evidence="7">5.4.3.8</ecNumber>
    </recommendedName>
    <alternativeName>
        <fullName evidence="7">Glutamate-1-semialdehyde aminotransferase</fullName>
        <shortName evidence="7">GSA-AT</shortName>
    </alternativeName>
</protein>
<evidence type="ECO:0000256" key="6">
    <source>
        <dbReference type="ARBA" id="ARBA00023244"/>
    </source>
</evidence>
<dbReference type="PROSITE" id="PS00600">
    <property type="entry name" value="AA_TRANSFER_CLASS_3"/>
    <property type="match status" value="1"/>
</dbReference>
<name>A0ABX4YP04_9LEPT</name>
<organism evidence="8 9">
    <name type="scientific">Leptospira inadai serovar Lyme</name>
    <dbReference type="NCBI Taxonomy" id="293084"/>
    <lineage>
        <taxon>Bacteria</taxon>
        <taxon>Pseudomonadati</taxon>
        <taxon>Spirochaetota</taxon>
        <taxon>Spirochaetia</taxon>
        <taxon>Leptospirales</taxon>
        <taxon>Leptospiraceae</taxon>
        <taxon>Leptospira</taxon>
    </lineage>
</organism>
<dbReference type="EC" id="5.4.3.8" evidence="7"/>
<comment type="cofactor">
    <cofactor evidence="1 7">
        <name>pyridoxal 5'-phosphate</name>
        <dbReference type="ChEBI" id="CHEBI:597326"/>
    </cofactor>
</comment>
<dbReference type="CDD" id="cd00610">
    <property type="entry name" value="OAT_like"/>
    <property type="match status" value="1"/>
</dbReference>
<evidence type="ECO:0000256" key="3">
    <source>
        <dbReference type="ARBA" id="ARBA00008981"/>
    </source>
</evidence>
<evidence type="ECO:0000256" key="7">
    <source>
        <dbReference type="HAMAP-Rule" id="MF_00375"/>
    </source>
</evidence>
<dbReference type="InterPro" id="IPR004639">
    <property type="entry name" value="4pyrrol_synth_GluAld_NH2Trfase"/>
</dbReference>
<comment type="catalytic activity">
    <reaction evidence="7">
        <text>(S)-4-amino-5-oxopentanoate = 5-aminolevulinate</text>
        <dbReference type="Rhea" id="RHEA:14265"/>
        <dbReference type="ChEBI" id="CHEBI:57501"/>
        <dbReference type="ChEBI" id="CHEBI:356416"/>
        <dbReference type="EC" id="5.4.3.8"/>
    </reaction>
</comment>
<evidence type="ECO:0000256" key="4">
    <source>
        <dbReference type="ARBA" id="ARBA00022898"/>
    </source>
</evidence>
<dbReference type="Gene3D" id="3.40.640.10">
    <property type="entry name" value="Type I PLP-dependent aspartate aminotransferase-like (Major domain)"/>
    <property type="match status" value="1"/>
</dbReference>
<comment type="similarity">
    <text evidence="3 7">Belongs to the class-III pyridoxal-phosphate-dependent aminotransferase family. HemL subfamily.</text>
</comment>
<accession>A0ABX4YP04</accession>
<keyword evidence="5 7" id="KW-0413">Isomerase</keyword>
<evidence type="ECO:0000313" key="8">
    <source>
        <dbReference type="EMBL" id="PNV77004.1"/>
    </source>
</evidence>
<reference evidence="8" key="1">
    <citation type="submission" date="2018-01" db="EMBL/GenBank/DDBJ databases">
        <title>Genomic characterization of Leptospira inadai serogroup Lyme isolated from captured rat in Brazil and comparative analysis with human reference strain.</title>
        <authorList>
            <person name="Moreno L.Z."/>
            <person name="Loureiro A.P."/>
            <person name="Miraglia F."/>
            <person name="Kremer F.S."/>
            <person name="Eslabao M.R."/>
            <person name="Dellagostin O.A."/>
            <person name="Lilenbaum W."/>
            <person name="Moreno A.M."/>
        </authorList>
    </citation>
    <scope>NUCLEOTIDE SEQUENCE [LARGE SCALE GENOMIC DNA]</scope>
    <source>
        <strain evidence="8">M34/99</strain>
    </source>
</reference>
<proteinExistence type="inferred from homology"/>
<dbReference type="InterPro" id="IPR015421">
    <property type="entry name" value="PyrdxlP-dep_Trfase_major"/>
</dbReference>
<dbReference type="Pfam" id="PF00202">
    <property type="entry name" value="Aminotran_3"/>
    <property type="match status" value="1"/>
</dbReference>
<dbReference type="NCBIfam" id="NF000818">
    <property type="entry name" value="PRK00062.1"/>
    <property type="match status" value="1"/>
</dbReference>
<dbReference type="Gene3D" id="3.90.1150.10">
    <property type="entry name" value="Aspartate Aminotransferase, domain 1"/>
    <property type="match status" value="1"/>
</dbReference>
<dbReference type="InterPro" id="IPR015422">
    <property type="entry name" value="PyrdxlP-dep_Trfase_small"/>
</dbReference>
<keyword evidence="9" id="KW-1185">Reference proteome</keyword>
<dbReference type="RefSeq" id="WP_010409982.1">
    <property type="nucleotide sequence ID" value="NZ_MCRM02000001.1"/>
</dbReference>
<dbReference type="Proteomes" id="UP000094669">
    <property type="component" value="Unassembled WGS sequence"/>
</dbReference>
<comment type="subcellular location">
    <subcellularLocation>
        <location evidence="7">Cytoplasm</location>
    </subcellularLocation>
</comment>